<accession>A0ABR7ZC70</accession>
<organism evidence="1 2">
    <name type="scientific">Anabaena cylindrica FACHB-318</name>
    <dbReference type="NCBI Taxonomy" id="2692880"/>
    <lineage>
        <taxon>Bacteria</taxon>
        <taxon>Bacillati</taxon>
        <taxon>Cyanobacteriota</taxon>
        <taxon>Cyanophyceae</taxon>
        <taxon>Nostocales</taxon>
        <taxon>Nostocaceae</taxon>
        <taxon>Anabaena</taxon>
    </lineage>
</organism>
<proteinExistence type="predicted"/>
<reference evidence="1 2" key="1">
    <citation type="journal article" date="2020" name="ISME J.">
        <title>Comparative genomics reveals insights into cyanobacterial evolution and habitat adaptation.</title>
        <authorList>
            <person name="Chen M.Y."/>
            <person name="Teng W.K."/>
            <person name="Zhao L."/>
            <person name="Hu C.X."/>
            <person name="Zhou Y.K."/>
            <person name="Han B.P."/>
            <person name="Song L.R."/>
            <person name="Shu W.S."/>
        </authorList>
    </citation>
    <scope>NUCLEOTIDE SEQUENCE [LARGE SCALE GENOMIC DNA]</scope>
    <source>
        <strain evidence="1 2">FACHB-318</strain>
    </source>
</reference>
<name>A0ABR7ZC70_ANACY</name>
<dbReference type="RefSeq" id="WP_044521283.1">
    <property type="nucleotide sequence ID" value="NZ_JACJQC010000001.1"/>
</dbReference>
<keyword evidence="2" id="KW-1185">Reference proteome</keyword>
<comment type="caution">
    <text evidence="1">The sequence shown here is derived from an EMBL/GenBank/DDBJ whole genome shotgun (WGS) entry which is preliminary data.</text>
</comment>
<dbReference type="EMBL" id="JACJQC010000001">
    <property type="protein sequence ID" value="MBD2170070.1"/>
    <property type="molecule type" value="Genomic_DNA"/>
</dbReference>
<evidence type="ECO:0000313" key="2">
    <source>
        <dbReference type="Proteomes" id="UP000638897"/>
    </source>
</evidence>
<dbReference type="Proteomes" id="UP000638897">
    <property type="component" value="Unassembled WGS sequence"/>
</dbReference>
<gene>
    <name evidence="1" type="ORF">H6F81_02220</name>
</gene>
<protein>
    <submittedName>
        <fullName evidence="1">Uncharacterized protein</fullName>
    </submittedName>
</protein>
<evidence type="ECO:0000313" key="1">
    <source>
        <dbReference type="EMBL" id="MBD2170070.1"/>
    </source>
</evidence>
<sequence length="119" mass="14134">MPRRSRFLIKPWLDVLLESKVFTQVQGLSRDEQYQKLLKQTDPNSDFERVVLQEIYQTKYKLPDAIQELTPEANCKPDFIYKKEVILRSCTWKYKWIFASVLSANAIIDDLCKYLLQVT</sequence>